<reference evidence="2 3" key="1">
    <citation type="submission" date="2016-02" db="EMBL/GenBank/DDBJ databases">
        <title>Genome analysis of coral dinoflagellate symbionts highlights evolutionary adaptations to a symbiotic lifestyle.</title>
        <authorList>
            <person name="Aranda M."/>
            <person name="Li Y."/>
            <person name="Liew Y.J."/>
            <person name="Baumgarten S."/>
            <person name="Simakov O."/>
            <person name="Wilson M."/>
            <person name="Piel J."/>
            <person name="Ashoor H."/>
            <person name="Bougouffa S."/>
            <person name="Bajic V.B."/>
            <person name="Ryu T."/>
            <person name="Ravasi T."/>
            <person name="Bayer T."/>
            <person name="Micklem G."/>
            <person name="Kim H."/>
            <person name="Bhak J."/>
            <person name="Lajeunesse T.C."/>
            <person name="Voolstra C.R."/>
        </authorList>
    </citation>
    <scope>NUCLEOTIDE SEQUENCE [LARGE SCALE GENOMIC DNA]</scope>
    <source>
        <strain evidence="2 3">CCMP2467</strain>
    </source>
</reference>
<sequence>MFWIGCFRSRLCHLAPTGARRRNMQHAAASQWLKELVVRLPAQLLEGLVAHRGFHCPQLLDKRPLECTLPALASAWDAGVKLCECDVRLSSDGEILLFHDEALDRLTGSTGMPKIAEMTAEELMQKPLLQGACICSLQETLQTALRKKCKLVIEFKGFDDGGVGRAVAVLLSSQPELLGACALVMSFELEQLRGFALAFEEQRKSRSGLQRPQLLLLTCVPRPGLEARYQTLDLGSSSYMETVVEHLERKDLCLDGFYMEWTERLTNIDNEALRHLCRRCTVGVWQRFGQTDCEKEAVQLMESGVMYCNSDLPDDFLSKETGC</sequence>
<dbReference type="PROSITE" id="PS51704">
    <property type="entry name" value="GP_PDE"/>
    <property type="match status" value="1"/>
</dbReference>
<dbReference type="AlphaFoldDB" id="A0A1Q9C1V5"/>
<dbReference type="Gene3D" id="3.20.20.190">
    <property type="entry name" value="Phosphatidylinositol (PI) phosphodiesterase"/>
    <property type="match status" value="1"/>
</dbReference>
<organism evidence="2 3">
    <name type="scientific">Symbiodinium microadriaticum</name>
    <name type="common">Dinoflagellate</name>
    <name type="synonym">Zooxanthella microadriatica</name>
    <dbReference type="NCBI Taxonomy" id="2951"/>
    <lineage>
        <taxon>Eukaryota</taxon>
        <taxon>Sar</taxon>
        <taxon>Alveolata</taxon>
        <taxon>Dinophyceae</taxon>
        <taxon>Suessiales</taxon>
        <taxon>Symbiodiniaceae</taxon>
        <taxon>Symbiodinium</taxon>
    </lineage>
</organism>
<dbReference type="GO" id="GO:0008081">
    <property type="term" value="F:phosphoric diester hydrolase activity"/>
    <property type="evidence" value="ECO:0007669"/>
    <property type="project" value="InterPro"/>
</dbReference>
<dbReference type="PANTHER" id="PTHR46211:SF1">
    <property type="entry name" value="GLYCEROPHOSPHODIESTER PHOSPHODIESTERASE, CYTOPLASMIC"/>
    <property type="match status" value="1"/>
</dbReference>
<evidence type="ECO:0000313" key="3">
    <source>
        <dbReference type="Proteomes" id="UP000186817"/>
    </source>
</evidence>
<dbReference type="Proteomes" id="UP000186817">
    <property type="component" value="Unassembled WGS sequence"/>
</dbReference>
<protein>
    <submittedName>
        <fullName evidence="2">Putative glycerophosphoryl diester phosphodiesterase YhdW</fullName>
    </submittedName>
</protein>
<feature type="domain" description="GP-PDE" evidence="1">
    <location>
        <begin position="46"/>
        <end position="156"/>
    </location>
</feature>
<dbReference type="GO" id="GO:0006629">
    <property type="term" value="P:lipid metabolic process"/>
    <property type="evidence" value="ECO:0007669"/>
    <property type="project" value="InterPro"/>
</dbReference>
<evidence type="ECO:0000313" key="2">
    <source>
        <dbReference type="EMBL" id="OLP76895.1"/>
    </source>
</evidence>
<comment type="caution">
    <text evidence="2">The sequence shown here is derived from an EMBL/GenBank/DDBJ whole genome shotgun (WGS) entry which is preliminary data.</text>
</comment>
<gene>
    <name evidence="2" type="primary">yhdW</name>
    <name evidence="2" type="ORF">AK812_SmicGene43111</name>
</gene>
<name>A0A1Q9C1V5_SYMMI</name>
<keyword evidence="3" id="KW-1185">Reference proteome</keyword>
<proteinExistence type="predicted"/>
<dbReference type="SUPFAM" id="SSF51695">
    <property type="entry name" value="PLC-like phosphodiesterases"/>
    <property type="match status" value="1"/>
</dbReference>
<dbReference type="OrthoDB" id="1058301at2759"/>
<dbReference type="EMBL" id="LSRX01001892">
    <property type="protein sequence ID" value="OLP76895.1"/>
    <property type="molecule type" value="Genomic_DNA"/>
</dbReference>
<dbReference type="InterPro" id="IPR017946">
    <property type="entry name" value="PLC-like_Pdiesterase_TIM-brl"/>
</dbReference>
<accession>A0A1Q9C1V5</accession>
<dbReference type="InterPro" id="IPR030395">
    <property type="entry name" value="GP_PDE_dom"/>
</dbReference>
<dbReference type="Pfam" id="PF03009">
    <property type="entry name" value="GDPD"/>
    <property type="match status" value="1"/>
</dbReference>
<evidence type="ECO:0000259" key="1">
    <source>
        <dbReference type="PROSITE" id="PS51704"/>
    </source>
</evidence>
<dbReference type="PANTHER" id="PTHR46211">
    <property type="entry name" value="GLYCEROPHOSPHORYL DIESTER PHOSPHODIESTERASE"/>
    <property type="match status" value="1"/>
</dbReference>